<name>A0A084VEF6_ANOSI</name>
<dbReference type="EMBL" id="KE524778">
    <property type="protein sequence ID" value="KFB36350.1"/>
    <property type="molecule type" value="Genomic_DNA"/>
</dbReference>
<dbReference type="VEuPathDB" id="VectorBase:ASIC003598"/>
<keyword evidence="4" id="KW-0378">Hydrolase</keyword>
<organism evidence="10">
    <name type="scientific">Anopheles sinensis</name>
    <name type="common">Mosquito</name>
    <dbReference type="NCBI Taxonomy" id="74873"/>
    <lineage>
        <taxon>Eukaryota</taxon>
        <taxon>Metazoa</taxon>
        <taxon>Ecdysozoa</taxon>
        <taxon>Arthropoda</taxon>
        <taxon>Hexapoda</taxon>
        <taxon>Insecta</taxon>
        <taxon>Pterygota</taxon>
        <taxon>Neoptera</taxon>
        <taxon>Endopterygota</taxon>
        <taxon>Diptera</taxon>
        <taxon>Nematocera</taxon>
        <taxon>Culicoidea</taxon>
        <taxon>Culicidae</taxon>
        <taxon>Anophelinae</taxon>
        <taxon>Anopheles</taxon>
    </lineage>
</organism>
<evidence type="ECO:0000256" key="4">
    <source>
        <dbReference type="ARBA" id="ARBA00022801"/>
    </source>
</evidence>
<keyword evidence="12" id="KW-1185">Reference proteome</keyword>
<feature type="compositionally biased region" description="Basic and acidic residues" evidence="8">
    <location>
        <begin position="161"/>
        <end position="180"/>
    </location>
</feature>
<gene>
    <name evidence="10" type="ORF">ZHAS_00003598</name>
</gene>
<proteinExistence type="inferred from homology"/>
<evidence type="ECO:0000313" key="10">
    <source>
        <dbReference type="EMBL" id="KFB36350.1"/>
    </source>
</evidence>
<feature type="compositionally biased region" description="Low complexity" evidence="8">
    <location>
        <begin position="211"/>
        <end position="220"/>
    </location>
</feature>
<dbReference type="GO" id="GO:0008270">
    <property type="term" value="F:zinc ion binding"/>
    <property type="evidence" value="ECO:0007669"/>
    <property type="project" value="UniProtKB-KW"/>
</dbReference>
<dbReference type="PROSITE" id="PS50103">
    <property type="entry name" value="ZF_C3H1"/>
    <property type="match status" value="1"/>
</dbReference>
<feature type="compositionally biased region" description="Basic and acidic residues" evidence="8">
    <location>
        <begin position="194"/>
        <end position="203"/>
    </location>
</feature>
<dbReference type="GO" id="GO:0004527">
    <property type="term" value="F:exonuclease activity"/>
    <property type="evidence" value="ECO:0007669"/>
    <property type="project" value="UniProtKB-KW"/>
</dbReference>
<dbReference type="InterPro" id="IPR047021">
    <property type="entry name" value="REXO1/3/4-like"/>
</dbReference>
<feature type="compositionally biased region" description="Polar residues" evidence="8">
    <location>
        <begin position="181"/>
        <end position="190"/>
    </location>
</feature>
<dbReference type="GO" id="GO:0003676">
    <property type="term" value="F:nucleic acid binding"/>
    <property type="evidence" value="ECO:0007669"/>
    <property type="project" value="InterPro"/>
</dbReference>
<evidence type="ECO:0000256" key="1">
    <source>
        <dbReference type="ARBA" id="ARBA00004123"/>
    </source>
</evidence>
<dbReference type="SMART" id="SM00479">
    <property type="entry name" value="EXOIII"/>
    <property type="match status" value="1"/>
</dbReference>
<dbReference type="PANTHER" id="PTHR12801:SF115">
    <property type="entry name" value="FI18136P1-RELATED"/>
    <property type="match status" value="1"/>
</dbReference>
<dbReference type="OMA" id="NIRMQYY"/>
<comment type="similarity">
    <text evidence="2">Belongs to the REXO1/REXO3 family.</text>
</comment>
<dbReference type="PANTHER" id="PTHR12801">
    <property type="entry name" value="RNA EXONUCLEASE REXO1 / RECO3 FAMILY MEMBER-RELATED"/>
    <property type="match status" value="1"/>
</dbReference>
<reference evidence="11" key="2">
    <citation type="submission" date="2020-05" db="UniProtKB">
        <authorList>
            <consortium name="EnsemblMetazoa"/>
        </authorList>
    </citation>
    <scope>IDENTIFICATION</scope>
</reference>
<feature type="region of interest" description="Disordered" evidence="8">
    <location>
        <begin position="454"/>
        <end position="515"/>
    </location>
</feature>
<feature type="compositionally biased region" description="Low complexity" evidence="8">
    <location>
        <begin position="280"/>
        <end position="305"/>
    </location>
</feature>
<dbReference type="FunFam" id="3.30.420.10:FF:000019">
    <property type="entry name" value="RNA exonuclease NEF-sp"/>
    <property type="match status" value="1"/>
</dbReference>
<feature type="compositionally biased region" description="Low complexity" evidence="8">
    <location>
        <begin position="136"/>
        <end position="150"/>
    </location>
</feature>
<dbReference type="Pfam" id="PF15870">
    <property type="entry name" value="EloA-BP1"/>
    <property type="match status" value="1"/>
</dbReference>
<feature type="domain" description="C3H1-type" evidence="9">
    <location>
        <begin position="7"/>
        <end position="33"/>
    </location>
</feature>
<sequence>MLPATGLFRTISCPFYEKDLCTRPFCHFKHAKSGCISIPSDAGRKPPAVTYSATPKSLLNPAGANEQNEGSDVIARKKPKLEYIPVSTVAPRYVPTSVAKLQATKSNGDTPTSENHSSESNDSSAAGKESQENDATKQTTEAEATKLAAKTSEESIPPPDNKPENGKEPSEVEKVPKETSTDQTPVQRKPSTSDSDRKKDSSHSRHHSSSSRKSSSSSSSHTDKKHRSSESSSKDKSSSSSSKSKHRDKEKESSSNHSSKHSSDKDRHRSSSDKERSHGKSSSSKSVSHSSSSKSKSTGSSSSSSKSKDHHKSSSSSSSSKKSSSSEKRAVESEEKPKRPLEEEIYQELINNPPSDIDIDSDEDDVMQQCKMIFEEYQPEAEKDDESQGSTNGQIDLIDMFADKYYDDNRKKRVAYEAATTSKLGPPPEKKTNHIQNAIKSVYLRQEIVRKQQEELAARKRAEEEAKRHIEEETRKAMKKPATPPAPTNGSPASPISPNNFYNKSPETSLGTPKSRFTPAVNVLAFQKAKEKIEQLKKNQAAFTPAQTAPKTGSRVAHAGSAIAAKAAAAPAAQAPPILEPTSSKISYNIRMQYYGLMVKHCLSIYPTCEDAWDRAQTEELAVMKKCSTAMIYKSSALLTINKLRKEALDAGNVAVDKKTEVKTSAYTIDNAPATVAYKMIHECKLTEEQLRSNGFPRATDVPGKAKIFTPKPSRPPNENERYCSRCSKVYNVELYDEPQVDACNYHPKSTCYRRGFADNLHNCCQQPSGTPGCMYANYHVSSYLDYDDLTGFVKTIDPPEDYQPSKKDVFALDCEMCYTTGGLELTRVTVVDINEKTVYDTLVKPLNRIVDYNTRFSGITEEMLQKTNTTLHNVQAVLLSMFNSESILIGHSLESDFRALKLIHDVVVDTSVLYPHKMGPPKKRALKTLCIENLKKIIQENDAGHDSAEDSVVCIQLIKHYLRNRIL</sequence>
<feature type="compositionally biased region" description="Polar residues" evidence="8">
    <location>
        <begin position="489"/>
        <end position="512"/>
    </location>
</feature>
<feature type="region of interest" description="Disordered" evidence="8">
    <location>
        <begin position="43"/>
        <end position="72"/>
    </location>
</feature>
<dbReference type="Pfam" id="PF00929">
    <property type="entry name" value="RNase_T"/>
    <property type="match status" value="1"/>
</dbReference>
<keyword evidence="7" id="KW-0863">Zinc-finger</keyword>
<reference evidence="10 12" key="1">
    <citation type="journal article" date="2014" name="BMC Genomics">
        <title>Genome sequence of Anopheles sinensis provides insight into genetics basis of mosquito competence for malaria parasites.</title>
        <authorList>
            <person name="Zhou D."/>
            <person name="Zhang D."/>
            <person name="Ding G."/>
            <person name="Shi L."/>
            <person name="Hou Q."/>
            <person name="Ye Y."/>
            <person name="Xu Y."/>
            <person name="Zhou H."/>
            <person name="Xiong C."/>
            <person name="Li S."/>
            <person name="Yu J."/>
            <person name="Hong S."/>
            <person name="Yu X."/>
            <person name="Zou P."/>
            <person name="Chen C."/>
            <person name="Chang X."/>
            <person name="Wang W."/>
            <person name="Lv Y."/>
            <person name="Sun Y."/>
            <person name="Ma L."/>
            <person name="Shen B."/>
            <person name="Zhu C."/>
        </authorList>
    </citation>
    <scope>NUCLEOTIDE SEQUENCE [LARGE SCALE GENOMIC DNA]</scope>
</reference>
<dbReference type="InterPro" id="IPR013520">
    <property type="entry name" value="Ribonucl_H"/>
</dbReference>
<accession>A0A084VEF6</accession>
<feature type="region of interest" description="Disordered" evidence="8">
    <location>
        <begin position="104"/>
        <end position="361"/>
    </location>
</feature>
<dbReference type="VEuPathDB" id="VectorBase:ASIS019378"/>
<dbReference type="InterPro" id="IPR012337">
    <property type="entry name" value="RNaseH-like_sf"/>
</dbReference>
<feature type="compositionally biased region" description="Basic and acidic residues" evidence="8">
    <location>
        <begin position="228"/>
        <end position="237"/>
    </location>
</feature>
<keyword evidence="7" id="KW-0479">Metal-binding</keyword>
<dbReference type="EMBL" id="ATLV01012275">
    <property type="status" value="NOT_ANNOTATED_CDS"/>
    <property type="molecule type" value="Genomic_DNA"/>
</dbReference>
<dbReference type="GO" id="GO:0005634">
    <property type="term" value="C:nucleus"/>
    <property type="evidence" value="ECO:0007669"/>
    <property type="project" value="UniProtKB-SubCell"/>
</dbReference>
<evidence type="ECO:0000313" key="11">
    <source>
        <dbReference type="EnsemblMetazoa" id="ASIC003598-PA"/>
    </source>
</evidence>
<evidence type="ECO:0000256" key="6">
    <source>
        <dbReference type="ARBA" id="ARBA00023242"/>
    </source>
</evidence>
<dbReference type="AlphaFoldDB" id="A0A084VEF6"/>
<feature type="compositionally biased region" description="Basic and acidic residues" evidence="8">
    <location>
        <begin position="454"/>
        <end position="476"/>
    </location>
</feature>
<dbReference type="Gene3D" id="3.30.420.10">
    <property type="entry name" value="Ribonuclease H-like superfamily/Ribonuclease H"/>
    <property type="match status" value="1"/>
</dbReference>
<feature type="compositionally biased region" description="Low complexity" evidence="8">
    <location>
        <begin position="113"/>
        <end position="124"/>
    </location>
</feature>
<dbReference type="InterPro" id="IPR036397">
    <property type="entry name" value="RNaseH_sf"/>
</dbReference>
<keyword evidence="5" id="KW-0269">Exonuclease</keyword>
<feature type="compositionally biased region" description="Basic and acidic residues" evidence="8">
    <location>
        <begin position="324"/>
        <end position="342"/>
    </location>
</feature>
<feature type="compositionally biased region" description="Low complexity" evidence="8">
    <location>
        <begin position="314"/>
        <end position="323"/>
    </location>
</feature>
<dbReference type="SUPFAM" id="SSF53098">
    <property type="entry name" value="Ribonuclease H-like"/>
    <property type="match status" value="1"/>
</dbReference>
<evidence type="ECO:0000259" key="9">
    <source>
        <dbReference type="PROSITE" id="PS50103"/>
    </source>
</evidence>
<dbReference type="Proteomes" id="UP000030765">
    <property type="component" value="Unassembled WGS sequence"/>
</dbReference>
<dbReference type="InterPro" id="IPR031736">
    <property type="entry name" value="REXO1-like_dom"/>
</dbReference>
<evidence type="ECO:0000256" key="7">
    <source>
        <dbReference type="PROSITE-ProRule" id="PRU00723"/>
    </source>
</evidence>
<feature type="zinc finger region" description="C3H1-type" evidence="7">
    <location>
        <begin position="7"/>
        <end position="33"/>
    </location>
</feature>
<evidence type="ECO:0000313" key="12">
    <source>
        <dbReference type="Proteomes" id="UP000030765"/>
    </source>
</evidence>
<feature type="compositionally biased region" description="Basic and acidic residues" evidence="8">
    <location>
        <begin position="261"/>
        <end position="278"/>
    </location>
</feature>
<dbReference type="InterPro" id="IPR034922">
    <property type="entry name" value="REX1-like_exo"/>
</dbReference>
<comment type="subcellular location">
    <subcellularLocation>
        <location evidence="1">Nucleus</location>
    </subcellularLocation>
</comment>
<dbReference type="CDD" id="cd06145">
    <property type="entry name" value="REX1_like"/>
    <property type="match status" value="1"/>
</dbReference>
<evidence type="ECO:0000256" key="3">
    <source>
        <dbReference type="ARBA" id="ARBA00022722"/>
    </source>
</evidence>
<protein>
    <submittedName>
        <fullName evidence="10">AGAP003847-PA-like protein</fullName>
    </submittedName>
</protein>
<evidence type="ECO:0000256" key="8">
    <source>
        <dbReference type="SAM" id="MobiDB-lite"/>
    </source>
</evidence>
<dbReference type="InterPro" id="IPR000571">
    <property type="entry name" value="Znf_CCCH"/>
</dbReference>
<dbReference type="EnsemblMetazoa" id="ASIC003598-RA">
    <property type="protein sequence ID" value="ASIC003598-PA"/>
    <property type="gene ID" value="ASIC003598"/>
</dbReference>
<dbReference type="STRING" id="74873.A0A084VEF6"/>
<keyword evidence="7" id="KW-0862">Zinc</keyword>
<evidence type="ECO:0000256" key="2">
    <source>
        <dbReference type="ARBA" id="ARBA00006357"/>
    </source>
</evidence>
<keyword evidence="3" id="KW-0540">Nuclease</keyword>
<evidence type="ECO:0000256" key="5">
    <source>
        <dbReference type="ARBA" id="ARBA00022839"/>
    </source>
</evidence>
<keyword evidence="6" id="KW-0539">Nucleus</keyword>
<dbReference type="OrthoDB" id="206335at2759"/>